<evidence type="ECO:0008006" key="2">
    <source>
        <dbReference type="Google" id="ProtNLM"/>
    </source>
</evidence>
<dbReference type="AlphaFoldDB" id="A0A5Q5BDF2"/>
<sequence>MSGEVLQVNPPALAGAGTAFGQAASGVAGLHADAPLGEAARAVAALQTAAACRQAQADIGALTAAAAAAADEYGENLRSAAARYESVDQAGRDAIEQVALAGG</sequence>
<evidence type="ECO:0000313" key="1">
    <source>
        <dbReference type="EMBL" id="ABG06196.1"/>
    </source>
</evidence>
<protein>
    <recommendedName>
        <fullName evidence="2">ESX-1 secretion-associated protein</fullName>
    </recommendedName>
</protein>
<accession>A0A5Q5BDF2</accession>
<gene>
    <name evidence="1" type="ordered locus">Mmcs_0074</name>
</gene>
<name>A0A5Q5BDF2_MYCSS</name>
<dbReference type="EMBL" id="CP000384">
    <property type="protein sequence ID" value="ABG06196.1"/>
    <property type="molecule type" value="Genomic_DNA"/>
</dbReference>
<proteinExistence type="predicted"/>
<organism evidence="1">
    <name type="scientific">Mycobacterium sp. (strain MCS)</name>
    <dbReference type="NCBI Taxonomy" id="164756"/>
    <lineage>
        <taxon>Bacteria</taxon>
        <taxon>Bacillati</taxon>
        <taxon>Actinomycetota</taxon>
        <taxon>Actinomycetes</taxon>
        <taxon>Mycobacteriales</taxon>
        <taxon>Mycobacteriaceae</taxon>
        <taxon>Mycobacterium</taxon>
    </lineage>
</organism>
<dbReference type="KEGG" id="mmc:Mmcs_0074"/>
<reference evidence="1" key="1">
    <citation type="submission" date="2006-06" db="EMBL/GenBank/DDBJ databases">
        <title>Complete sequence of chromosome of Mycobacterium sp. MCS.</title>
        <authorList>
            <consortium name="US DOE Joint Genome Institute"/>
            <person name="Copeland A."/>
            <person name="Lucas S."/>
            <person name="Lapidus A."/>
            <person name="Barry K."/>
            <person name="Detter J.C."/>
            <person name="Glavina del Rio T."/>
            <person name="Hammon N."/>
            <person name="Israni S."/>
            <person name="Dalin E."/>
            <person name="Tice H."/>
            <person name="Pitluck S."/>
            <person name="Martinez M."/>
            <person name="Schmutz J."/>
            <person name="Larimer F."/>
            <person name="Land M."/>
            <person name="Hauser L."/>
            <person name="Kyrpides N."/>
            <person name="Kim E."/>
            <person name="Miller C.D."/>
            <person name="Hughes J.E."/>
            <person name="Anderson A.J."/>
            <person name="Sims R.C."/>
            <person name="Richardson P."/>
        </authorList>
    </citation>
    <scope>NUCLEOTIDE SEQUENCE [LARGE SCALE GENOMIC DNA]</scope>
    <source>
        <strain evidence="1">MCS</strain>
    </source>
</reference>